<protein>
    <submittedName>
        <fullName evidence="2">Uncharacterized protein</fullName>
    </submittedName>
</protein>
<feature type="region of interest" description="Disordered" evidence="1">
    <location>
        <begin position="28"/>
        <end position="71"/>
    </location>
</feature>
<feature type="region of interest" description="Disordered" evidence="1">
    <location>
        <begin position="759"/>
        <end position="841"/>
    </location>
</feature>
<feature type="compositionally biased region" description="Low complexity" evidence="1">
    <location>
        <begin position="1618"/>
        <end position="1627"/>
    </location>
</feature>
<feature type="non-terminal residue" evidence="2">
    <location>
        <position position="2416"/>
    </location>
</feature>
<feature type="compositionally biased region" description="Low complexity" evidence="1">
    <location>
        <begin position="1641"/>
        <end position="1652"/>
    </location>
</feature>
<feature type="compositionally biased region" description="Basic residues" evidence="1">
    <location>
        <begin position="1138"/>
        <end position="1165"/>
    </location>
</feature>
<feature type="region of interest" description="Disordered" evidence="1">
    <location>
        <begin position="1527"/>
        <end position="1576"/>
    </location>
</feature>
<feature type="region of interest" description="Disordered" evidence="1">
    <location>
        <begin position="603"/>
        <end position="643"/>
    </location>
</feature>
<feature type="compositionally biased region" description="Low complexity" evidence="1">
    <location>
        <begin position="112"/>
        <end position="122"/>
    </location>
</feature>
<feature type="region of interest" description="Disordered" evidence="1">
    <location>
        <begin position="2213"/>
        <end position="2233"/>
    </location>
</feature>
<feature type="compositionally biased region" description="Low complexity" evidence="1">
    <location>
        <begin position="603"/>
        <end position="630"/>
    </location>
</feature>
<feature type="region of interest" description="Disordered" evidence="1">
    <location>
        <begin position="2292"/>
        <end position="2392"/>
    </location>
</feature>
<feature type="region of interest" description="Disordered" evidence="1">
    <location>
        <begin position="433"/>
        <end position="480"/>
    </location>
</feature>
<feature type="compositionally biased region" description="Low complexity" evidence="1">
    <location>
        <begin position="2294"/>
        <end position="2306"/>
    </location>
</feature>
<dbReference type="PANTHER" id="PTHR46007">
    <property type="entry name" value="MEDIATOR OF RNA POLYMERASE II TRANSCRIPTION SUBUNIT 12"/>
    <property type="match status" value="1"/>
</dbReference>
<feature type="compositionally biased region" description="Low complexity" evidence="1">
    <location>
        <begin position="309"/>
        <end position="329"/>
    </location>
</feature>
<feature type="compositionally biased region" description="Basic residues" evidence="1">
    <location>
        <begin position="1558"/>
        <end position="1576"/>
    </location>
</feature>
<feature type="compositionally biased region" description="Low complexity" evidence="1">
    <location>
        <begin position="1783"/>
        <end position="1799"/>
    </location>
</feature>
<feature type="compositionally biased region" description="Basic and acidic residues" evidence="1">
    <location>
        <begin position="172"/>
        <end position="181"/>
    </location>
</feature>
<feature type="region of interest" description="Disordered" evidence="1">
    <location>
        <begin position="302"/>
        <end position="361"/>
    </location>
</feature>
<feature type="compositionally biased region" description="Low complexity" evidence="1">
    <location>
        <begin position="1668"/>
        <end position="1685"/>
    </location>
</feature>
<feature type="compositionally biased region" description="Low complexity" evidence="1">
    <location>
        <begin position="1986"/>
        <end position="2010"/>
    </location>
</feature>
<dbReference type="Proteomes" id="UP000815325">
    <property type="component" value="Unassembled WGS sequence"/>
</dbReference>
<feature type="region of interest" description="Disordered" evidence="1">
    <location>
        <begin position="1259"/>
        <end position="1307"/>
    </location>
</feature>
<feature type="region of interest" description="Disordered" evidence="1">
    <location>
        <begin position="112"/>
        <end position="142"/>
    </location>
</feature>
<feature type="region of interest" description="Disordered" evidence="1">
    <location>
        <begin position="694"/>
        <end position="746"/>
    </location>
</feature>
<reference evidence="2" key="1">
    <citation type="submission" date="2017-08" db="EMBL/GenBank/DDBJ databases">
        <authorList>
            <person name="Polle J.E."/>
            <person name="Barry K."/>
            <person name="Cushman J."/>
            <person name="Schmutz J."/>
            <person name="Tran D."/>
            <person name="Hathwaick L.T."/>
            <person name="Yim W.C."/>
            <person name="Jenkins J."/>
            <person name="Mckie-Krisberg Z.M."/>
            <person name="Prochnik S."/>
            <person name="Lindquist E."/>
            <person name="Dockter R.B."/>
            <person name="Adam C."/>
            <person name="Molina H."/>
            <person name="Bunkerborg J."/>
            <person name="Jin E."/>
            <person name="Buchheim M."/>
            <person name="Magnuson J."/>
        </authorList>
    </citation>
    <scope>NUCLEOTIDE SEQUENCE</scope>
    <source>
        <strain evidence="2">CCAP 19/18</strain>
    </source>
</reference>
<feature type="compositionally biased region" description="Low complexity" evidence="1">
    <location>
        <begin position="2318"/>
        <end position="2387"/>
    </location>
</feature>
<feature type="compositionally biased region" description="Low complexity" evidence="1">
    <location>
        <begin position="1281"/>
        <end position="1294"/>
    </location>
</feature>
<name>A0ABQ7FX06_DUNSA</name>
<feature type="compositionally biased region" description="Polar residues" evidence="1">
    <location>
        <begin position="182"/>
        <end position="201"/>
    </location>
</feature>
<evidence type="ECO:0000313" key="3">
    <source>
        <dbReference type="Proteomes" id="UP000815325"/>
    </source>
</evidence>
<organism evidence="2 3">
    <name type="scientific">Dunaliella salina</name>
    <name type="common">Green alga</name>
    <name type="synonym">Protococcus salinus</name>
    <dbReference type="NCBI Taxonomy" id="3046"/>
    <lineage>
        <taxon>Eukaryota</taxon>
        <taxon>Viridiplantae</taxon>
        <taxon>Chlorophyta</taxon>
        <taxon>core chlorophytes</taxon>
        <taxon>Chlorophyceae</taxon>
        <taxon>CS clade</taxon>
        <taxon>Chlamydomonadales</taxon>
        <taxon>Dunaliellaceae</taxon>
        <taxon>Dunaliella</taxon>
    </lineage>
</organism>
<feature type="compositionally biased region" description="Basic and acidic residues" evidence="1">
    <location>
        <begin position="1806"/>
        <end position="1817"/>
    </location>
</feature>
<keyword evidence="3" id="KW-1185">Reference proteome</keyword>
<feature type="compositionally biased region" description="Low complexity" evidence="1">
    <location>
        <begin position="699"/>
        <end position="716"/>
    </location>
</feature>
<feature type="compositionally biased region" description="Polar residues" evidence="1">
    <location>
        <begin position="2011"/>
        <end position="2020"/>
    </location>
</feature>
<feature type="compositionally biased region" description="Low complexity" evidence="1">
    <location>
        <begin position="1823"/>
        <end position="1836"/>
    </location>
</feature>
<feature type="compositionally biased region" description="Low complexity" evidence="1">
    <location>
        <begin position="33"/>
        <end position="51"/>
    </location>
</feature>
<sequence>MLPHHGVGLRCRHLDGIVGGLTICTSSQSKPWSAPRHPMSASAAAPSSSQHQHAEEQPGRGQATPTAPSAEPLAPYYWLDELYDQDDHEEDVQTESLLESCREDLPLDVVASASPRASSSISTTIHRHPRDLSPLHSPAASSQRLEHPPVLSHCTLSPQLAYHTAAAPTQEGTRHMSEHEQQSAFTSWPHSSSQMQGAQKPSASALHAAAARLSSYAVASAWEVSSKLDPLVHPPPHPYQHVQRHGIGSQLCACMGALEQLAQDIEAPGVAAVCSLDQAAAVLWACGSLFAHARKAEHRLMGMTRRQHQQQQQQAQVRQRQTQQQQQQQSAMHDQRDDDDDGGTEQQQHQHQQQRQLQQLSGEPQHYALQQITVPEMQGAQHCAHTDGGVSAKQGGGYDLHTIGRDLAHVRRRLRSAARVLLCAGPQPWEWAVQGGQPRGSCSSSSSSSSSENAQSASSSRSNGSSSGSGRSIGGSKSNLSSPRALSILLWGLAQMGLRPDIKWLRTYLAHSSTLLLQRRYKPHELSTTLCALAHLKVQPPRAWCRHCTAAAAAPATMAAASQQALANMVWAMAVLKLEPGPGFMEQWYSAFLTSQQQQQQQQQHWQQQQHQHQQQVQYPWGAQASWSSPPSAPPLPTPLYTPQQQAQHLSMALWGLASLEHQGWHTHSKQALARMRPSQAWLAALLHADVPSSTVHTADSPSSAVPSADLPSSAVLTGSPSSAVLADSPSSAVHMADPPSSAALADWPGSTVQLLQLQQGRQLAHAPRSATPQQPLPKAQQQQQRGLQGHHGDQEQGYSSPSHRLAQHPLSHHPDPEPQSILRSETPLPPPPASASLSSRLSCASPQSLANIAWALGELSHTPSPAWTAAFLPAAASAAKSMSPQGACCLLHGLACAGVRAPLGWLTDMTSKLAPGLAHGKYSAGQLVLLLRAVARLQRTFTPLSLHQHQHQRQQQCHHQQSQGGEGVAPAFAAAAMWSANRHMHMYTLHARNSVPSTPHSLGTAAQNNPHALTAGGQGSERKRAHVEFDGQPLGAAIQAASSMSEHPVLRPPAPSVPATPFSSCAPELHSPPPQSIKARMQPGNGRLMSTAQERRLHLLLHSPRRSSTPPAGHMAPTIHPSRADTCLNQLTQQQQHHQHQHQHQHSHTQHRYHQRHHQHRRKSLMMCEGQQLAPEEVQHTHQQQLQQQQQQQEQQQLQLQQQQQQARSFPSSSLLTPTTLAQLMHALVDSGCFCRSPSTSPGPATPAALHKLSLQGAPTTHPIHPARVHTPSTPHNHLSSNASSADSASATADADDVDAGAAPSALPPARWRRACAAALLTALREDAGHGMSAAALAEALPAACAMGVPHTQSRMVRVALHRALSTARAQDALHIAELLLCAASPPNPPSLPPSNTAAVPLESHIREWQTFQKGLSPTSSSSNSIFHHEQRVLPHLANASWFHHAAAFLVQHASLLPSHAIARLCDALPVLAASPVTQGAAHVLSAPVAEAAASKLHVLQQARVVEVVQGLAAAGSLLPLAATKQHPARPGFQPSLRSATAHDHAAGSSLAGLPHQPHHQLHHRPHPQPHPQSHHALLHLASPAPSQRPQALATTSPHTRARRLEGYEQQRSDPGSNISSTFSSSIGEGRVPSGVTAQSSAVGSHGSSVSETGSCPDVRGRVLNGSTSSSSSSSSSWSNSNVSSLPFGSLVSRPMPFNPATSSRTHAGTAERHNVHTSRDGAVGGLSDRSNNSVGGSNIVSSGMLQSSHSHSSIGGIGSSSSRVGPMPHGPLPSGARLMGARPRSAPPASATAAADALYTPTDSELHTSRAHERGSASSRAPHGAAPTTSATPTTTHAAVLSPVHPLSLHPKPRAIQGTAAPHHTTKVAPPPLSIFTSALVPRLPSLPLHSLAALGTALSASSPSSAAAAKDGVGGEVERAVTSQWSAAFEAALAAHLNAGPRAGYQMPATEVVSLLPNTRRVLALGQATAMPTAAAPPPPHTSPATQPQPSLPPTAAAAAAAAAATAGMSSQTPAGTSATSLPSHASLPSSSPPLPSPSGPVSAAAAAAAAGPVAPGPAWMVGWLAVTRWRLGRLQLDALTQALQHVGEVQHALCMQTCGDRDPSYNSSDGDSIDGSKHRHSSGSGIGSSSSHVYSSGRGNDGSSIQIDNGYDGCILASLGPGAEERRASEGVTTDGAAVALTHIQSWVDAAVRAVDAHAAAAHARFARLPSGQQQQQQQQQQLPSQGLQRIGQKVKRLPSPRHFLHSRRALKEAAAANAARTSDSPGTKMLCNVDATTVADAVRDGMQVAASRRTPSSSAPSMPGADADGSMRTPSSSAPSTPGADADGSMRTSSSSAPSTPGADADSSMRAPSSSAPSTPGADADGSMRTPSSSAPSTPSADADAEHEVVLAAGSTVGELICAVGQLHALG</sequence>
<feature type="region of interest" description="Disordered" evidence="1">
    <location>
        <begin position="1132"/>
        <end position="1165"/>
    </location>
</feature>
<dbReference type="PANTHER" id="PTHR46007:SF8">
    <property type="entry name" value="C2H2-TYPE DOMAIN-CONTAINING PROTEIN"/>
    <property type="match status" value="1"/>
</dbReference>
<evidence type="ECO:0000256" key="1">
    <source>
        <dbReference type="SAM" id="MobiDB-lite"/>
    </source>
</evidence>
<feature type="region of interest" description="Disordered" evidence="1">
    <location>
        <begin position="1974"/>
        <end position="2046"/>
    </location>
</feature>
<feature type="compositionally biased region" description="Low complexity" evidence="1">
    <location>
        <begin position="2021"/>
        <end position="2033"/>
    </location>
</feature>
<feature type="region of interest" description="Disordered" evidence="1">
    <location>
        <begin position="1697"/>
        <end position="1836"/>
    </location>
</feature>
<dbReference type="InterPro" id="IPR051647">
    <property type="entry name" value="Mediator_comp_sub12"/>
</dbReference>
<feature type="region of interest" description="Disordered" evidence="1">
    <location>
        <begin position="168"/>
        <end position="201"/>
    </location>
</feature>
<feature type="compositionally biased region" description="Low complexity" evidence="1">
    <location>
        <begin position="434"/>
        <end position="479"/>
    </location>
</feature>
<feature type="compositionally biased region" description="Low complexity" evidence="1">
    <location>
        <begin position="344"/>
        <end position="360"/>
    </location>
</feature>
<feature type="region of interest" description="Disordered" evidence="1">
    <location>
        <begin position="2107"/>
        <end position="2145"/>
    </location>
</feature>
<feature type="compositionally biased region" description="Low complexity" evidence="1">
    <location>
        <begin position="2131"/>
        <end position="2142"/>
    </location>
</feature>
<feature type="compositionally biased region" description="Low complexity" evidence="1">
    <location>
        <begin position="1732"/>
        <end position="1764"/>
    </location>
</feature>
<gene>
    <name evidence="2" type="ORF">DUNSADRAFT_1819</name>
</gene>
<comment type="caution">
    <text evidence="2">The sequence shown here is derived from an EMBL/GenBank/DDBJ whole genome shotgun (WGS) entry which is preliminary data.</text>
</comment>
<feature type="compositionally biased region" description="Basic and acidic residues" evidence="1">
    <location>
        <begin position="1711"/>
        <end position="1721"/>
    </location>
</feature>
<feature type="region of interest" description="Disordered" evidence="1">
    <location>
        <begin position="1048"/>
        <end position="1073"/>
    </location>
</feature>
<dbReference type="EMBL" id="MU070668">
    <property type="protein sequence ID" value="KAF5826886.1"/>
    <property type="molecule type" value="Genomic_DNA"/>
</dbReference>
<feature type="compositionally biased region" description="Pro residues" evidence="1">
    <location>
        <begin position="631"/>
        <end position="640"/>
    </location>
</feature>
<feature type="compositionally biased region" description="Low complexity" evidence="1">
    <location>
        <begin position="773"/>
        <end position="788"/>
    </location>
</feature>
<accession>A0ABQ7FX06</accession>
<feature type="region of interest" description="Disordered" evidence="1">
    <location>
        <begin position="1608"/>
        <end position="1685"/>
    </location>
</feature>
<evidence type="ECO:0000313" key="2">
    <source>
        <dbReference type="EMBL" id="KAF5826886.1"/>
    </source>
</evidence>
<proteinExistence type="predicted"/>